<feature type="region of interest" description="Disordered" evidence="1">
    <location>
        <begin position="272"/>
        <end position="323"/>
    </location>
</feature>
<organism evidence="2 3">
    <name type="scientific">Hominenteromicrobium mulieris</name>
    <dbReference type="NCBI Taxonomy" id="2885357"/>
    <lineage>
        <taxon>Bacteria</taxon>
        <taxon>Bacillati</taxon>
        <taxon>Bacillota</taxon>
        <taxon>Clostridia</taxon>
        <taxon>Eubacteriales</taxon>
        <taxon>Oscillospiraceae</taxon>
        <taxon>Hominenteromicrobium</taxon>
    </lineage>
</organism>
<protein>
    <submittedName>
        <fullName evidence="2">Uncharacterized protein</fullName>
    </submittedName>
</protein>
<reference evidence="2" key="1">
    <citation type="submission" date="2021-10" db="EMBL/GenBank/DDBJ databases">
        <title>Anaerobic single-cell dispensing facilitates the cultivation of human gut bacteria.</title>
        <authorList>
            <person name="Afrizal A."/>
        </authorList>
    </citation>
    <scope>NUCLEOTIDE SEQUENCE</scope>
    <source>
        <strain evidence="2">CLA-AA-H250</strain>
    </source>
</reference>
<evidence type="ECO:0000313" key="2">
    <source>
        <dbReference type="EMBL" id="MCC2135892.1"/>
    </source>
</evidence>
<sequence length="323" mass="35136">MIAIPDNDFWIGQEQIPVDLSLLLTYSNDEDYWYAPGEYALRVYTVDTLNTNFARPCFALGERTSDPEMEDVSGAIENTLHELLDSGATPEDVYRIMGLVKESELSPETKEADSYLPIDLGYCIDGNIVSYEAVPESVATVPENVDYPRYAEAMESHVPLPIATQIAKHDFSHRQADILMEAARSPHVSPETLETIADKTLSSGKMRGLLDIASVGKNPLDFRNMDEQTLKAAVSVLFHGGKDLPVTELDLAQLRSVDLALMDGASPAEAMRAAEKSASAEPEATAASLASEARDAKAARTELDSQPETKDAPTRAEKADGSL</sequence>
<proteinExistence type="predicted"/>
<dbReference type="AlphaFoldDB" id="A0AAE3AGL2"/>
<dbReference type="RefSeq" id="WP_308448481.1">
    <property type="nucleotide sequence ID" value="NZ_JAJEQC010000001.1"/>
</dbReference>
<dbReference type="EMBL" id="JAJEQC010000001">
    <property type="protein sequence ID" value="MCC2135892.1"/>
    <property type="molecule type" value="Genomic_DNA"/>
</dbReference>
<evidence type="ECO:0000256" key="1">
    <source>
        <dbReference type="SAM" id="MobiDB-lite"/>
    </source>
</evidence>
<accession>A0AAE3AGL2</accession>
<comment type="caution">
    <text evidence="2">The sequence shown here is derived from an EMBL/GenBank/DDBJ whole genome shotgun (WGS) entry which is preliminary data.</text>
</comment>
<feature type="compositionally biased region" description="Low complexity" evidence="1">
    <location>
        <begin position="276"/>
        <end position="291"/>
    </location>
</feature>
<dbReference type="Proteomes" id="UP001199424">
    <property type="component" value="Unassembled WGS sequence"/>
</dbReference>
<gene>
    <name evidence="2" type="ORF">LKD31_02540</name>
</gene>
<feature type="compositionally biased region" description="Basic and acidic residues" evidence="1">
    <location>
        <begin position="292"/>
        <end position="323"/>
    </location>
</feature>
<keyword evidence="3" id="KW-1185">Reference proteome</keyword>
<evidence type="ECO:0000313" key="3">
    <source>
        <dbReference type="Proteomes" id="UP001199424"/>
    </source>
</evidence>
<name>A0AAE3AGL2_9FIRM</name>